<keyword evidence="3 5" id="KW-1133">Transmembrane helix</keyword>
<sequence length="574" mass="62337">MLFKLFPGLLWLQGYTRNSFKDDLLAGLTIGVLLIPQSMGYAMVAGLPPEVGLYAAIFPPLIYALLGSSNKVSIGPVALDAILILSGLSLLAEPGSEHYLQLAFTLTLLVGLLQFAFGLLRLGFIANFLSYPVIVGYTSAAAVIIMASQLQSLVGMPIASGHFLAQLYELLSNSAQWNQHTLILGLSSLVLIFLSSRYTPKLPIALILLVLGMLLSGLLQLSQHGVASIASIPQGLPLLALPTLDWQQISQLLPVAFTVAFMGYVGSISIAKSQEQPGDKLMSKPNQELIALGLANTIGALFRAFPVSASFSRSAAFVKAGAQTQVAAIISAVFIAFILLFLTPLFALYPLPKTILAAIIIMSVLGLFKYSEMKSLLLQDKKEFLSLLVTFVITLALGVQQGLLAGVAVSIMVVVYRSAIPHMTELGLLEDRQLYRNISRFKQARIRAELLIFRFDAPLYFANSDYFTSKLYSWIKQRPSGSLKVVIFDAESVNSIDSTAIKMLDHVIESLQQQGIELYLSHLIGPVRDALLSSPLAERLAQQHIFATTADAVAYFDKGEQRCADIALQTNKIK</sequence>
<feature type="transmembrane region" description="Helical" evidence="5">
    <location>
        <begin position="124"/>
        <end position="147"/>
    </location>
</feature>
<feature type="transmembrane region" description="Helical" evidence="5">
    <location>
        <begin position="24"/>
        <end position="45"/>
    </location>
</feature>
<evidence type="ECO:0000256" key="3">
    <source>
        <dbReference type="ARBA" id="ARBA00022989"/>
    </source>
</evidence>
<comment type="subcellular location">
    <subcellularLocation>
        <location evidence="1">Membrane</location>
        <topology evidence="1">Multi-pass membrane protein</topology>
    </subcellularLocation>
</comment>
<feature type="transmembrane region" description="Helical" evidence="5">
    <location>
        <begin position="289"/>
        <end position="305"/>
    </location>
</feature>
<dbReference type="CDD" id="cd07042">
    <property type="entry name" value="STAS_SulP_like_sulfate_transporter"/>
    <property type="match status" value="1"/>
</dbReference>
<accession>A0A9J6RIB6</accession>
<feature type="transmembrane region" description="Helical" evidence="5">
    <location>
        <begin position="202"/>
        <end position="219"/>
    </location>
</feature>
<dbReference type="NCBIfam" id="TIGR00815">
    <property type="entry name" value="sulP"/>
    <property type="match status" value="1"/>
</dbReference>
<dbReference type="InterPro" id="IPR018045">
    <property type="entry name" value="S04_transporter_CS"/>
</dbReference>
<dbReference type="InterPro" id="IPR011547">
    <property type="entry name" value="SLC26A/SulP_dom"/>
</dbReference>
<dbReference type="PANTHER" id="PTHR11814">
    <property type="entry name" value="SULFATE TRANSPORTER"/>
    <property type="match status" value="1"/>
</dbReference>
<feature type="transmembrane region" description="Helical" evidence="5">
    <location>
        <begin position="74"/>
        <end position="92"/>
    </location>
</feature>
<evidence type="ECO:0000259" key="6">
    <source>
        <dbReference type="PROSITE" id="PS50801"/>
    </source>
</evidence>
<dbReference type="PROSITE" id="PS01130">
    <property type="entry name" value="SLC26A"/>
    <property type="match status" value="1"/>
</dbReference>
<evidence type="ECO:0000256" key="2">
    <source>
        <dbReference type="ARBA" id="ARBA00022692"/>
    </source>
</evidence>
<evidence type="ECO:0000256" key="1">
    <source>
        <dbReference type="ARBA" id="ARBA00004141"/>
    </source>
</evidence>
<keyword evidence="8" id="KW-1185">Reference proteome</keyword>
<reference evidence="7 8" key="1">
    <citation type="submission" date="2022-12" db="EMBL/GenBank/DDBJ databases">
        <title>Dasania phycosphaerae sp. nov., isolated from particulate material of the south coast of Korea.</title>
        <authorList>
            <person name="Jiang Y."/>
        </authorList>
    </citation>
    <scope>NUCLEOTIDE SEQUENCE [LARGE SCALE GENOMIC DNA]</scope>
    <source>
        <strain evidence="7 8">GY-19</strain>
    </source>
</reference>
<feature type="domain" description="STAS" evidence="6">
    <location>
        <begin position="440"/>
        <end position="556"/>
    </location>
</feature>
<evidence type="ECO:0000256" key="5">
    <source>
        <dbReference type="SAM" id="Phobius"/>
    </source>
</evidence>
<gene>
    <name evidence="7" type="primary">sulP</name>
    <name evidence="7" type="ORF">O0V09_04425</name>
</gene>
<dbReference type="SUPFAM" id="SSF52091">
    <property type="entry name" value="SpoIIaa-like"/>
    <property type="match status" value="1"/>
</dbReference>
<dbReference type="Pfam" id="PF00916">
    <property type="entry name" value="Sulfate_transp"/>
    <property type="match status" value="1"/>
</dbReference>
<dbReference type="AlphaFoldDB" id="A0A9J6RIB6"/>
<feature type="transmembrane region" description="Helical" evidence="5">
    <location>
        <begin position="355"/>
        <end position="372"/>
    </location>
</feature>
<evidence type="ECO:0000313" key="8">
    <source>
        <dbReference type="Proteomes" id="UP001069090"/>
    </source>
</evidence>
<dbReference type="GO" id="GO:0016020">
    <property type="term" value="C:membrane"/>
    <property type="evidence" value="ECO:0007669"/>
    <property type="project" value="UniProtKB-SubCell"/>
</dbReference>
<dbReference type="GO" id="GO:0008271">
    <property type="term" value="F:secondary active sulfate transmembrane transporter activity"/>
    <property type="evidence" value="ECO:0007669"/>
    <property type="project" value="InterPro"/>
</dbReference>
<feature type="transmembrane region" description="Helical" evidence="5">
    <location>
        <begin position="251"/>
        <end position="269"/>
    </location>
</feature>
<feature type="transmembrane region" description="Helical" evidence="5">
    <location>
        <begin position="98"/>
        <end position="117"/>
    </location>
</feature>
<protein>
    <submittedName>
        <fullName evidence="7">Sulfate permease</fullName>
    </submittedName>
</protein>
<dbReference type="RefSeq" id="WP_258330586.1">
    <property type="nucleotide sequence ID" value="NZ_JAPTGG010000003.1"/>
</dbReference>
<organism evidence="7 8">
    <name type="scientific">Dasania phycosphaerae</name>
    <dbReference type="NCBI Taxonomy" id="2950436"/>
    <lineage>
        <taxon>Bacteria</taxon>
        <taxon>Pseudomonadati</taxon>
        <taxon>Pseudomonadota</taxon>
        <taxon>Gammaproteobacteria</taxon>
        <taxon>Cellvibrionales</taxon>
        <taxon>Spongiibacteraceae</taxon>
        <taxon>Dasania</taxon>
    </lineage>
</organism>
<feature type="transmembrane region" description="Helical" evidence="5">
    <location>
        <begin position="384"/>
        <end position="416"/>
    </location>
</feature>
<evidence type="ECO:0000313" key="7">
    <source>
        <dbReference type="EMBL" id="MCZ0864430.1"/>
    </source>
</evidence>
<dbReference type="Gene3D" id="3.30.750.24">
    <property type="entry name" value="STAS domain"/>
    <property type="match status" value="1"/>
</dbReference>
<dbReference type="EMBL" id="JAPTGG010000003">
    <property type="protein sequence ID" value="MCZ0864430.1"/>
    <property type="molecule type" value="Genomic_DNA"/>
</dbReference>
<dbReference type="PROSITE" id="PS50801">
    <property type="entry name" value="STAS"/>
    <property type="match status" value="1"/>
</dbReference>
<dbReference type="InterPro" id="IPR036513">
    <property type="entry name" value="STAS_dom_sf"/>
</dbReference>
<feature type="transmembrane region" description="Helical" evidence="5">
    <location>
        <begin position="326"/>
        <end position="349"/>
    </location>
</feature>
<dbReference type="Pfam" id="PF01740">
    <property type="entry name" value="STAS"/>
    <property type="match status" value="1"/>
</dbReference>
<feature type="transmembrane region" description="Helical" evidence="5">
    <location>
        <begin position="51"/>
        <end position="67"/>
    </location>
</feature>
<evidence type="ECO:0000256" key="4">
    <source>
        <dbReference type="ARBA" id="ARBA00023136"/>
    </source>
</evidence>
<comment type="caution">
    <text evidence="7">The sequence shown here is derived from an EMBL/GenBank/DDBJ whole genome shotgun (WGS) entry which is preliminary data.</text>
</comment>
<feature type="transmembrane region" description="Helical" evidence="5">
    <location>
        <begin position="177"/>
        <end position="195"/>
    </location>
</feature>
<dbReference type="Proteomes" id="UP001069090">
    <property type="component" value="Unassembled WGS sequence"/>
</dbReference>
<dbReference type="InterPro" id="IPR001902">
    <property type="entry name" value="SLC26A/SulP_fam"/>
</dbReference>
<name>A0A9J6RIB6_9GAMM</name>
<keyword evidence="4 5" id="KW-0472">Membrane</keyword>
<proteinExistence type="predicted"/>
<dbReference type="InterPro" id="IPR002645">
    <property type="entry name" value="STAS_dom"/>
</dbReference>
<keyword evidence="2 5" id="KW-0812">Transmembrane</keyword>